<dbReference type="PANTHER" id="PTHR48086">
    <property type="entry name" value="SODIUM/PROLINE SYMPORTER-RELATED"/>
    <property type="match status" value="1"/>
</dbReference>
<gene>
    <name evidence="15" type="ORF">C5F48_20735</name>
</gene>
<proteinExistence type="inferred from homology"/>
<feature type="transmembrane region" description="Helical" evidence="14">
    <location>
        <begin position="371"/>
        <end position="392"/>
    </location>
</feature>
<feature type="transmembrane region" description="Helical" evidence="14">
    <location>
        <begin position="6"/>
        <end position="23"/>
    </location>
</feature>
<dbReference type="OrthoDB" id="9810181at2"/>
<evidence type="ECO:0000256" key="5">
    <source>
        <dbReference type="ARBA" id="ARBA00022692"/>
    </source>
</evidence>
<dbReference type="GO" id="GO:0015293">
    <property type="term" value="F:symporter activity"/>
    <property type="evidence" value="ECO:0007669"/>
    <property type="project" value="UniProtKB-KW"/>
</dbReference>
<evidence type="ECO:0000256" key="6">
    <source>
        <dbReference type="ARBA" id="ARBA00022847"/>
    </source>
</evidence>
<evidence type="ECO:0000313" key="15">
    <source>
        <dbReference type="EMBL" id="PTE19846.1"/>
    </source>
</evidence>
<feature type="transmembrane region" description="Helical" evidence="14">
    <location>
        <begin position="180"/>
        <end position="197"/>
    </location>
</feature>
<keyword evidence="4" id="KW-1003">Cell membrane</keyword>
<dbReference type="PANTHER" id="PTHR48086:SF3">
    <property type="entry name" value="SODIUM_PROLINE SYMPORTER"/>
    <property type="match status" value="1"/>
</dbReference>
<dbReference type="CDD" id="cd10322">
    <property type="entry name" value="SLC5sbd"/>
    <property type="match status" value="1"/>
</dbReference>
<feature type="transmembrane region" description="Helical" evidence="14">
    <location>
        <begin position="125"/>
        <end position="149"/>
    </location>
</feature>
<dbReference type="InterPro" id="IPR001734">
    <property type="entry name" value="Na/solute_symporter"/>
</dbReference>
<evidence type="ECO:0000256" key="3">
    <source>
        <dbReference type="ARBA" id="ARBA00022448"/>
    </source>
</evidence>
<feature type="transmembrane region" description="Helical" evidence="14">
    <location>
        <begin position="296"/>
        <end position="314"/>
    </location>
</feature>
<keyword evidence="9" id="KW-0406">Ion transport</keyword>
<dbReference type="AlphaFoldDB" id="A0A2T4JPR0"/>
<keyword evidence="11" id="KW-0739">Sodium transport</keyword>
<evidence type="ECO:0000256" key="10">
    <source>
        <dbReference type="ARBA" id="ARBA00023136"/>
    </source>
</evidence>
<feature type="transmembrane region" description="Helical" evidence="14">
    <location>
        <begin position="69"/>
        <end position="89"/>
    </location>
</feature>
<reference evidence="15 16" key="1">
    <citation type="submission" date="2018-03" db="EMBL/GenBank/DDBJ databases">
        <title>Cereibacter changlensis.</title>
        <authorList>
            <person name="Meyer T.E."/>
            <person name="Miller S."/>
            <person name="Lodha T."/>
            <person name="Gandham S."/>
            <person name="Chintalapati S."/>
            <person name="Chintalapati V.R."/>
        </authorList>
    </citation>
    <scope>NUCLEOTIDE SEQUENCE [LARGE SCALE GENOMIC DNA]</scope>
    <source>
        <strain evidence="15 16">JA139</strain>
    </source>
</reference>
<feature type="transmembrane region" description="Helical" evidence="14">
    <location>
        <begin position="346"/>
        <end position="365"/>
    </location>
</feature>
<feature type="transmembrane region" description="Helical" evidence="14">
    <location>
        <begin position="254"/>
        <end position="276"/>
    </location>
</feature>
<feature type="transmembrane region" description="Helical" evidence="14">
    <location>
        <begin position="424"/>
        <end position="443"/>
    </location>
</feature>
<comment type="similarity">
    <text evidence="2 13">Belongs to the sodium:solute symporter (SSF) (TC 2.A.21) family.</text>
</comment>
<keyword evidence="5 14" id="KW-0812">Transmembrane</keyword>
<keyword evidence="6" id="KW-0769">Symport</keyword>
<accession>A0A2T4JPR0</accession>
<feature type="transmembrane region" description="Helical" evidence="14">
    <location>
        <begin position="30"/>
        <end position="49"/>
    </location>
</feature>
<evidence type="ECO:0000256" key="11">
    <source>
        <dbReference type="ARBA" id="ARBA00023201"/>
    </source>
</evidence>
<keyword evidence="16" id="KW-1185">Reference proteome</keyword>
<comment type="caution">
    <text evidence="15">The sequence shown here is derived from an EMBL/GenBank/DDBJ whole genome shotgun (WGS) entry which is preliminary data.</text>
</comment>
<comment type="subcellular location">
    <subcellularLocation>
        <location evidence="1">Cell membrane</location>
        <topology evidence="1">Multi-pass membrane protein</topology>
    </subcellularLocation>
</comment>
<dbReference type="Pfam" id="PF00474">
    <property type="entry name" value="SSF"/>
    <property type="match status" value="1"/>
</dbReference>
<keyword evidence="3" id="KW-0813">Transport</keyword>
<evidence type="ECO:0008006" key="17">
    <source>
        <dbReference type="Google" id="ProtNLM"/>
    </source>
</evidence>
<evidence type="ECO:0000256" key="9">
    <source>
        <dbReference type="ARBA" id="ARBA00023065"/>
    </source>
</evidence>
<evidence type="ECO:0000313" key="16">
    <source>
        <dbReference type="Proteomes" id="UP000241010"/>
    </source>
</evidence>
<keyword evidence="7 14" id="KW-1133">Transmembrane helix</keyword>
<evidence type="ECO:0000256" key="12">
    <source>
        <dbReference type="ARBA" id="ARBA00033708"/>
    </source>
</evidence>
<evidence type="ECO:0000256" key="7">
    <source>
        <dbReference type="ARBA" id="ARBA00022989"/>
    </source>
</evidence>
<feature type="transmembrane region" description="Helical" evidence="14">
    <location>
        <begin position="399"/>
        <end position="418"/>
    </location>
</feature>
<comment type="catalytic activity">
    <reaction evidence="12">
        <text>L-proline(in) + Na(+)(in) = L-proline(out) + Na(+)(out)</text>
        <dbReference type="Rhea" id="RHEA:28967"/>
        <dbReference type="ChEBI" id="CHEBI:29101"/>
        <dbReference type="ChEBI" id="CHEBI:60039"/>
    </reaction>
</comment>
<dbReference type="Gene3D" id="1.20.1730.10">
    <property type="entry name" value="Sodium/glucose cotransporter"/>
    <property type="match status" value="1"/>
</dbReference>
<evidence type="ECO:0000256" key="4">
    <source>
        <dbReference type="ARBA" id="ARBA00022475"/>
    </source>
</evidence>
<dbReference type="GO" id="GO:0006814">
    <property type="term" value="P:sodium ion transport"/>
    <property type="evidence" value="ECO:0007669"/>
    <property type="project" value="UniProtKB-KW"/>
</dbReference>
<dbReference type="InterPro" id="IPR050277">
    <property type="entry name" value="Sodium:Solute_Symporter"/>
</dbReference>
<organism evidence="15 16">
    <name type="scientific">Cereibacter changlensis JA139</name>
    <dbReference type="NCBI Taxonomy" id="1188249"/>
    <lineage>
        <taxon>Bacteria</taxon>
        <taxon>Pseudomonadati</taxon>
        <taxon>Pseudomonadota</taxon>
        <taxon>Alphaproteobacteria</taxon>
        <taxon>Rhodobacterales</taxon>
        <taxon>Paracoccaceae</taxon>
        <taxon>Cereibacter</taxon>
    </lineage>
</organism>
<dbReference type="GO" id="GO:0005886">
    <property type="term" value="C:plasma membrane"/>
    <property type="evidence" value="ECO:0007669"/>
    <property type="project" value="UniProtKB-SubCell"/>
</dbReference>
<protein>
    <recommendedName>
        <fullName evidence="17">Sodium:solute symporter</fullName>
    </recommendedName>
</protein>
<sequence length="452" mass="48304">MLQAISVFFVVLIFAGIAYLSMRRKKDFKFYALGDGTLGPLLIAASLAATYIGPGLSIGLSGQSFSVGWWFPLAACAYLFQFFLIAYLIGPKIKERYGDVSTLGDVLCGSACHPGKAYLLTTATFTFLIMVGVAGIMTLISGTLISTIFGIDRNLGGVLATILVATYTTFGGLKASVYANLWQLLITSLVVVVVFILGETSSGEISNETADGTNAASPLVVLGVVVSFILGDFLQPPFFQRLAATKTARALKKAYTWCGMYMFSWFILMGAIGVSARDKIPHDTDSDAVLFAYAEYAVGPGFSFLILITLYLIVMSGHDAIINASASTATNDIIGRIAPSLPKRSIMILMTVVVAFLGIVLAQYFDSVMHGILFLSSLWAPAVAVPLILGIYRNEETHLPAMMALIFGSTASLITTFTADEMPAIAVGVLVSAGVFLLTSLICSRQHKENLQ</sequence>
<dbReference type="EMBL" id="PZKG01000172">
    <property type="protein sequence ID" value="PTE19846.1"/>
    <property type="molecule type" value="Genomic_DNA"/>
</dbReference>
<dbReference type="Proteomes" id="UP000241010">
    <property type="component" value="Unassembled WGS sequence"/>
</dbReference>
<evidence type="ECO:0000256" key="13">
    <source>
        <dbReference type="RuleBase" id="RU362091"/>
    </source>
</evidence>
<evidence type="ECO:0000256" key="14">
    <source>
        <dbReference type="SAM" id="Phobius"/>
    </source>
</evidence>
<feature type="transmembrane region" description="Helical" evidence="14">
    <location>
        <begin position="155"/>
        <end position="173"/>
    </location>
</feature>
<evidence type="ECO:0000256" key="8">
    <source>
        <dbReference type="ARBA" id="ARBA00023053"/>
    </source>
</evidence>
<feature type="transmembrane region" description="Helical" evidence="14">
    <location>
        <begin position="217"/>
        <end position="234"/>
    </location>
</feature>
<name>A0A2T4JPR0_9RHOB</name>
<dbReference type="InterPro" id="IPR038377">
    <property type="entry name" value="Na/Glc_symporter_sf"/>
</dbReference>
<keyword evidence="10 14" id="KW-0472">Membrane</keyword>
<evidence type="ECO:0000256" key="2">
    <source>
        <dbReference type="ARBA" id="ARBA00006434"/>
    </source>
</evidence>
<keyword evidence="8" id="KW-0915">Sodium</keyword>
<evidence type="ECO:0000256" key="1">
    <source>
        <dbReference type="ARBA" id="ARBA00004651"/>
    </source>
</evidence>
<dbReference type="PROSITE" id="PS50283">
    <property type="entry name" value="NA_SOLUT_SYMP_3"/>
    <property type="match status" value="1"/>
</dbReference>